<dbReference type="EMBL" id="WQLB01000009">
    <property type="protein sequence ID" value="MVN86849.1"/>
    <property type="molecule type" value="Genomic_DNA"/>
</dbReference>
<gene>
    <name evidence="1" type="ORF">GO986_08740</name>
</gene>
<proteinExistence type="predicted"/>
<comment type="caution">
    <text evidence="1">The sequence shown here is derived from an EMBL/GenBank/DDBJ whole genome shotgun (WGS) entry which is preliminary data.</text>
</comment>
<dbReference type="Proteomes" id="UP000483286">
    <property type="component" value="Unassembled WGS sequence"/>
</dbReference>
<sequence length="68" mass="7503">MSSTRFHLGTTIEHDCEITVTVEFKHTVKLDQPLSSAQQAEFMGRIVQAGLKEGLLSGIDWAITGEDQ</sequence>
<reference evidence="1 2" key="1">
    <citation type="submission" date="2019-12" db="EMBL/GenBank/DDBJ databases">
        <title>Deinococcus sp. HMF7620 Genome sequencing and assembly.</title>
        <authorList>
            <person name="Kang H."/>
            <person name="Kim H."/>
            <person name="Joh K."/>
        </authorList>
    </citation>
    <scope>NUCLEOTIDE SEQUENCE [LARGE SCALE GENOMIC DNA]</scope>
    <source>
        <strain evidence="1 2">HMF7620</strain>
    </source>
</reference>
<accession>A0A7C9HRC6</accession>
<keyword evidence="2" id="KW-1185">Reference proteome</keyword>
<evidence type="ECO:0000313" key="2">
    <source>
        <dbReference type="Proteomes" id="UP000483286"/>
    </source>
</evidence>
<dbReference type="AlphaFoldDB" id="A0A7C9HRC6"/>
<organism evidence="1 2">
    <name type="scientific">Deinococcus arboris</name>
    <dbReference type="NCBI Taxonomy" id="2682977"/>
    <lineage>
        <taxon>Bacteria</taxon>
        <taxon>Thermotogati</taxon>
        <taxon>Deinococcota</taxon>
        <taxon>Deinococci</taxon>
        <taxon>Deinococcales</taxon>
        <taxon>Deinococcaceae</taxon>
        <taxon>Deinococcus</taxon>
    </lineage>
</organism>
<name>A0A7C9HRC6_9DEIO</name>
<protein>
    <submittedName>
        <fullName evidence="1">Uncharacterized protein</fullName>
    </submittedName>
</protein>
<dbReference type="RefSeq" id="WP_157458900.1">
    <property type="nucleotide sequence ID" value="NZ_WQLB01000009.1"/>
</dbReference>
<evidence type="ECO:0000313" key="1">
    <source>
        <dbReference type="EMBL" id="MVN86849.1"/>
    </source>
</evidence>